<comment type="caution">
    <text evidence="1">The sequence shown here is derived from an EMBL/GenBank/DDBJ whole genome shotgun (WGS) entry which is preliminary data.</text>
</comment>
<sequence length="31" mass="3425">MENEIDGERGSVVTKPLAVVLNAARRRRCAL</sequence>
<evidence type="ECO:0000313" key="2">
    <source>
        <dbReference type="Proteomes" id="UP000634136"/>
    </source>
</evidence>
<protein>
    <submittedName>
        <fullName evidence="1">Uncharacterized protein</fullName>
    </submittedName>
</protein>
<keyword evidence="2" id="KW-1185">Reference proteome</keyword>
<organism evidence="1 2">
    <name type="scientific">Senna tora</name>
    <dbReference type="NCBI Taxonomy" id="362788"/>
    <lineage>
        <taxon>Eukaryota</taxon>
        <taxon>Viridiplantae</taxon>
        <taxon>Streptophyta</taxon>
        <taxon>Embryophyta</taxon>
        <taxon>Tracheophyta</taxon>
        <taxon>Spermatophyta</taxon>
        <taxon>Magnoliopsida</taxon>
        <taxon>eudicotyledons</taxon>
        <taxon>Gunneridae</taxon>
        <taxon>Pentapetalae</taxon>
        <taxon>rosids</taxon>
        <taxon>fabids</taxon>
        <taxon>Fabales</taxon>
        <taxon>Fabaceae</taxon>
        <taxon>Caesalpinioideae</taxon>
        <taxon>Cassia clade</taxon>
        <taxon>Senna</taxon>
    </lineage>
</organism>
<evidence type="ECO:0000313" key="1">
    <source>
        <dbReference type="EMBL" id="KAF7802328.1"/>
    </source>
</evidence>
<proteinExistence type="predicted"/>
<dbReference type="Proteomes" id="UP000634136">
    <property type="component" value="Unassembled WGS sequence"/>
</dbReference>
<dbReference type="AlphaFoldDB" id="A0A834SEU1"/>
<reference evidence="1" key="1">
    <citation type="submission" date="2020-09" db="EMBL/GenBank/DDBJ databases">
        <title>Genome-Enabled Discovery of Anthraquinone Biosynthesis in Senna tora.</title>
        <authorList>
            <person name="Kang S.-H."/>
            <person name="Pandey R.P."/>
            <person name="Lee C.-M."/>
            <person name="Sim J.-S."/>
            <person name="Jeong J.-T."/>
            <person name="Choi B.-S."/>
            <person name="Jung M."/>
            <person name="Ginzburg D."/>
            <person name="Zhao K."/>
            <person name="Won S.Y."/>
            <person name="Oh T.-J."/>
            <person name="Yu Y."/>
            <person name="Kim N.-H."/>
            <person name="Lee O.R."/>
            <person name="Lee T.-H."/>
            <person name="Bashyal P."/>
            <person name="Kim T.-S."/>
            <person name="Lee W.-H."/>
            <person name="Kawkins C."/>
            <person name="Kim C.-K."/>
            <person name="Kim J.S."/>
            <person name="Ahn B.O."/>
            <person name="Rhee S.Y."/>
            <person name="Sohng J.K."/>
        </authorList>
    </citation>
    <scope>NUCLEOTIDE SEQUENCE</scope>
    <source>
        <tissue evidence="1">Leaf</tissue>
    </source>
</reference>
<name>A0A834SEU1_9FABA</name>
<gene>
    <name evidence="1" type="ORF">G2W53_041439</name>
</gene>
<dbReference type="EMBL" id="JAAIUW010000013">
    <property type="protein sequence ID" value="KAF7802328.1"/>
    <property type="molecule type" value="Genomic_DNA"/>
</dbReference>
<accession>A0A834SEU1</accession>